<sequence length="191" mass="20996">MAPNRPEEARRSRSPWRRAGAPVMTLATSTAKPPPSPIFRPGDPHRARHCGDLGFTSCEKERVWRTLRQSPLGVYIQSTSETIPTANHHDHHPSRWAFSPAQLLNSETCGVLGVRNAGFLSKPSESTGFPPCPALLIGHASASPAVDRVQQPAGFRSADVQWLVLYDGQPVHSALYSRVFDTIQRDLGTNR</sequence>
<dbReference type="Proteomes" id="UP000019376">
    <property type="component" value="Unassembled WGS sequence"/>
</dbReference>
<accession>S8B084</accession>
<name>S8B084_PENO1</name>
<feature type="compositionally biased region" description="Basic and acidic residues" evidence="1">
    <location>
        <begin position="1"/>
        <end position="11"/>
    </location>
</feature>
<evidence type="ECO:0000313" key="2">
    <source>
        <dbReference type="EMBL" id="EPS27717.1"/>
    </source>
</evidence>
<protein>
    <submittedName>
        <fullName evidence="2">Uncharacterized protein</fullName>
    </submittedName>
</protein>
<proteinExistence type="predicted"/>
<reference evidence="2 3" key="1">
    <citation type="journal article" date="2013" name="PLoS ONE">
        <title>Genomic and secretomic analyses reveal unique features of the lignocellulolytic enzyme system of Penicillium decumbens.</title>
        <authorList>
            <person name="Liu G."/>
            <person name="Zhang L."/>
            <person name="Wei X."/>
            <person name="Zou G."/>
            <person name="Qin Y."/>
            <person name="Ma L."/>
            <person name="Li J."/>
            <person name="Zheng H."/>
            <person name="Wang S."/>
            <person name="Wang C."/>
            <person name="Xun L."/>
            <person name="Zhao G.-P."/>
            <person name="Zhou Z."/>
            <person name="Qu Y."/>
        </authorList>
    </citation>
    <scope>NUCLEOTIDE SEQUENCE [LARGE SCALE GENOMIC DNA]</scope>
    <source>
        <strain evidence="3">114-2 / CGMCC 5302</strain>
    </source>
</reference>
<evidence type="ECO:0000256" key="1">
    <source>
        <dbReference type="SAM" id="MobiDB-lite"/>
    </source>
</evidence>
<evidence type="ECO:0000313" key="3">
    <source>
        <dbReference type="Proteomes" id="UP000019376"/>
    </source>
</evidence>
<dbReference type="HOGENOM" id="CLU_1421857_0_0_1"/>
<dbReference type="AlphaFoldDB" id="S8B084"/>
<keyword evidence="3" id="KW-1185">Reference proteome</keyword>
<organism evidence="2 3">
    <name type="scientific">Penicillium oxalicum (strain 114-2 / CGMCC 5302)</name>
    <name type="common">Penicillium decumbens</name>
    <dbReference type="NCBI Taxonomy" id="933388"/>
    <lineage>
        <taxon>Eukaryota</taxon>
        <taxon>Fungi</taxon>
        <taxon>Dikarya</taxon>
        <taxon>Ascomycota</taxon>
        <taxon>Pezizomycotina</taxon>
        <taxon>Eurotiomycetes</taxon>
        <taxon>Eurotiomycetidae</taxon>
        <taxon>Eurotiales</taxon>
        <taxon>Aspergillaceae</taxon>
        <taxon>Penicillium</taxon>
    </lineage>
</organism>
<dbReference type="EMBL" id="KB644410">
    <property type="protein sequence ID" value="EPS27717.1"/>
    <property type="molecule type" value="Genomic_DNA"/>
</dbReference>
<feature type="region of interest" description="Disordered" evidence="1">
    <location>
        <begin position="1"/>
        <end position="37"/>
    </location>
</feature>
<gene>
    <name evidence="2" type="ORF">PDE_02661</name>
</gene>